<dbReference type="AlphaFoldDB" id="A0A1F6N4D3"/>
<comment type="caution">
    <text evidence="1">The sequence shown here is derived from an EMBL/GenBank/DDBJ whole genome shotgun (WGS) entry which is preliminary data.</text>
</comment>
<evidence type="ECO:0000313" key="2">
    <source>
        <dbReference type="Proteomes" id="UP000177040"/>
    </source>
</evidence>
<protein>
    <recommendedName>
        <fullName evidence="3">DNA helicase UvrD</fullName>
    </recommendedName>
</protein>
<dbReference type="PANTHER" id="PTHR40084">
    <property type="entry name" value="PHOSPHOHYDROLASE, PHP FAMILY"/>
    <property type="match status" value="1"/>
</dbReference>
<dbReference type="Proteomes" id="UP000177040">
    <property type="component" value="Unassembled WGS sequence"/>
</dbReference>
<dbReference type="InterPro" id="IPR016195">
    <property type="entry name" value="Pol/histidinol_Pase-like"/>
</dbReference>
<name>A0A1F6N4D3_9BACT</name>
<dbReference type="SUPFAM" id="SSF89550">
    <property type="entry name" value="PHP domain-like"/>
    <property type="match status" value="1"/>
</dbReference>
<organism evidence="1 2">
    <name type="scientific">Candidatus Magasanikbacteria bacterium RIFCSPLOWO2_01_FULL_40_15</name>
    <dbReference type="NCBI Taxonomy" id="1798686"/>
    <lineage>
        <taxon>Bacteria</taxon>
        <taxon>Candidatus Magasanikiibacteriota</taxon>
    </lineage>
</organism>
<dbReference type="PANTHER" id="PTHR40084:SF1">
    <property type="entry name" value="PHOSPHOTRANSFERASE"/>
    <property type="match status" value="1"/>
</dbReference>
<gene>
    <name evidence="1" type="ORF">A2983_04530</name>
</gene>
<accession>A0A1F6N4D3</accession>
<dbReference type="CDD" id="cd19067">
    <property type="entry name" value="PfuEndoQ-like"/>
    <property type="match status" value="1"/>
</dbReference>
<dbReference type="EMBL" id="MFQH01000003">
    <property type="protein sequence ID" value="OGH78734.1"/>
    <property type="molecule type" value="Genomic_DNA"/>
</dbReference>
<reference evidence="1 2" key="1">
    <citation type="journal article" date="2016" name="Nat. Commun.">
        <title>Thousands of microbial genomes shed light on interconnected biogeochemical processes in an aquifer system.</title>
        <authorList>
            <person name="Anantharaman K."/>
            <person name="Brown C.T."/>
            <person name="Hug L.A."/>
            <person name="Sharon I."/>
            <person name="Castelle C.J."/>
            <person name="Probst A.J."/>
            <person name="Thomas B.C."/>
            <person name="Singh A."/>
            <person name="Wilkins M.J."/>
            <person name="Karaoz U."/>
            <person name="Brodie E.L."/>
            <person name="Williams K.H."/>
            <person name="Hubbard S.S."/>
            <person name="Banfield J.F."/>
        </authorList>
    </citation>
    <scope>NUCLEOTIDE SEQUENCE [LARGE SCALE GENOMIC DNA]</scope>
</reference>
<sequence>MEKILDLHIHSRYSRACSKNLIPETIARACVTRGIDIVSTGDFTHPQWLEMLEQELFESASGIFSLKNNPDRSESTRFILGTEVASIKKHAGKLRRVHHLIFAPNFAAVKKFNKKLTELGCNIRADGRPILGLTSKDILTVALEADPQMMVIPAHAWTPWFGIFGSKGGYDSLSDAFEDLTPHIHAIETGLSSDPLMNWQVPAVDGITLISNSDAHSPQKLGREANVFSFEQESDITYAEIKRIIETGDRAKFLYTIEFYPEEGKYHYDGHATCEFSCPPNDTKKYRGLCPKCGRGLTIGVMNRVAELSTRTEIEARTLNRVPFKNLVPLPEIIADTIGVGVSSKAVTQIYDTLIKKIGSEFYILLQADLSLVQTVSSPEIAEALGRVREGNIYVKPGYDGIFGVVKVFGDNERKKTEQKSFDLS</sequence>
<evidence type="ECO:0008006" key="3">
    <source>
        <dbReference type="Google" id="ProtNLM"/>
    </source>
</evidence>
<dbReference type="Gene3D" id="3.20.20.140">
    <property type="entry name" value="Metal-dependent hydrolases"/>
    <property type="match status" value="1"/>
</dbReference>
<proteinExistence type="predicted"/>
<evidence type="ECO:0000313" key="1">
    <source>
        <dbReference type="EMBL" id="OGH78734.1"/>
    </source>
</evidence>